<accession>A0A382QCQ3</accession>
<protein>
    <submittedName>
        <fullName evidence="1">Uncharacterized protein</fullName>
    </submittedName>
</protein>
<name>A0A382QCQ3_9ZZZZ</name>
<gene>
    <name evidence="1" type="ORF">METZ01_LOCUS336080</name>
</gene>
<organism evidence="1">
    <name type="scientific">marine metagenome</name>
    <dbReference type="NCBI Taxonomy" id="408172"/>
    <lineage>
        <taxon>unclassified sequences</taxon>
        <taxon>metagenomes</taxon>
        <taxon>ecological metagenomes</taxon>
    </lineage>
</organism>
<reference evidence="1" key="1">
    <citation type="submission" date="2018-05" db="EMBL/GenBank/DDBJ databases">
        <authorList>
            <person name="Lanie J.A."/>
            <person name="Ng W.-L."/>
            <person name="Kazmierczak K.M."/>
            <person name="Andrzejewski T.M."/>
            <person name="Davidsen T.M."/>
            <person name="Wayne K.J."/>
            <person name="Tettelin H."/>
            <person name="Glass J.I."/>
            <person name="Rusch D."/>
            <person name="Podicherti R."/>
            <person name="Tsui H.-C.T."/>
            <person name="Winkler M.E."/>
        </authorList>
    </citation>
    <scope>NUCLEOTIDE SEQUENCE</scope>
</reference>
<evidence type="ECO:0000313" key="1">
    <source>
        <dbReference type="EMBL" id="SVC83226.1"/>
    </source>
</evidence>
<dbReference type="EMBL" id="UINC01113541">
    <property type="protein sequence ID" value="SVC83226.1"/>
    <property type="molecule type" value="Genomic_DNA"/>
</dbReference>
<dbReference type="AlphaFoldDB" id="A0A382QCQ3"/>
<proteinExistence type="predicted"/>
<sequence length="51" mass="5380">MDIGSGYAAVFQYGSRRLRSSVSTSESTKHGSKTADLVQILAVCTNAARST</sequence>